<dbReference type="EMBL" id="JAHXDN010000005">
    <property type="protein sequence ID" value="MBW4709569.1"/>
    <property type="molecule type" value="Genomic_DNA"/>
</dbReference>
<proteinExistence type="predicted"/>
<evidence type="ECO:0000313" key="5">
    <source>
        <dbReference type="EMBL" id="MBW4709569.1"/>
    </source>
</evidence>
<organism evidence="5 6">
    <name type="scientific">Roseobacter insulae</name>
    <dbReference type="NCBI Taxonomy" id="2859783"/>
    <lineage>
        <taxon>Bacteria</taxon>
        <taxon>Pseudomonadati</taxon>
        <taxon>Pseudomonadota</taxon>
        <taxon>Alphaproteobacteria</taxon>
        <taxon>Rhodobacterales</taxon>
        <taxon>Roseobacteraceae</taxon>
        <taxon>Roseobacter</taxon>
    </lineage>
</organism>
<keyword evidence="3" id="KW-0788">Thiol protease</keyword>
<reference evidence="5" key="1">
    <citation type="submission" date="2021-07" db="EMBL/GenBank/DDBJ databases">
        <title>Roseobacter insulae sp. nov., isolated from a tidal flat.</title>
        <authorList>
            <person name="Park S."/>
            <person name="Yoon J.-H."/>
        </authorList>
    </citation>
    <scope>NUCLEOTIDE SEQUENCE</scope>
    <source>
        <strain evidence="5">YSTF-M11</strain>
    </source>
</reference>
<keyword evidence="1" id="KW-0645">Protease</keyword>
<evidence type="ECO:0000313" key="6">
    <source>
        <dbReference type="Proteomes" id="UP001138661"/>
    </source>
</evidence>
<evidence type="ECO:0000256" key="2">
    <source>
        <dbReference type="ARBA" id="ARBA00022801"/>
    </source>
</evidence>
<gene>
    <name evidence="5" type="ORF">KX928_17420</name>
</gene>
<sequence>MIAAVNPAVIAVHAAAWIGTPWHRRAAVRGVGADCVGLIRGILAETSGVMVTPPPFVEDWAEADTSPILAAGNRHLVPGYLLDAPAAGDVVAFRIGGGPVAHVGVLVARDDLIETGPARVVHVCERRGTVESRAPWHLAGRWRFPLAEGCETGKPNLKSSDLLAIVQEDAEGAFYTVQDMMDGTPLSRSRHYPTPGAALDAIPPAIAHVERV</sequence>
<dbReference type="PROSITE" id="PS51935">
    <property type="entry name" value="NLPC_P60"/>
    <property type="match status" value="1"/>
</dbReference>
<evidence type="ECO:0000256" key="1">
    <source>
        <dbReference type="ARBA" id="ARBA00022670"/>
    </source>
</evidence>
<keyword evidence="6" id="KW-1185">Reference proteome</keyword>
<name>A0A9X1FXF6_9RHOB</name>
<evidence type="ECO:0000256" key="3">
    <source>
        <dbReference type="ARBA" id="ARBA00022807"/>
    </source>
</evidence>
<protein>
    <recommendedName>
        <fullName evidence="4">NlpC/P60 domain-containing protein</fullName>
    </recommendedName>
</protein>
<keyword evidence="2" id="KW-0378">Hydrolase</keyword>
<dbReference type="Proteomes" id="UP001138661">
    <property type="component" value="Unassembled WGS sequence"/>
</dbReference>
<accession>A0A9X1FXF6</accession>
<dbReference type="GO" id="GO:0006508">
    <property type="term" value="P:proteolysis"/>
    <property type="evidence" value="ECO:0007669"/>
    <property type="project" value="UniProtKB-KW"/>
</dbReference>
<evidence type="ECO:0000259" key="4">
    <source>
        <dbReference type="PROSITE" id="PS51935"/>
    </source>
</evidence>
<dbReference type="RefSeq" id="WP_219505267.1">
    <property type="nucleotide sequence ID" value="NZ_JAHXDN010000005.1"/>
</dbReference>
<dbReference type="InterPro" id="IPR000064">
    <property type="entry name" value="NLP_P60_dom"/>
</dbReference>
<dbReference type="GO" id="GO:0008234">
    <property type="term" value="F:cysteine-type peptidase activity"/>
    <property type="evidence" value="ECO:0007669"/>
    <property type="project" value="UniProtKB-KW"/>
</dbReference>
<comment type="caution">
    <text evidence="5">The sequence shown here is derived from an EMBL/GenBank/DDBJ whole genome shotgun (WGS) entry which is preliminary data.</text>
</comment>
<dbReference type="AlphaFoldDB" id="A0A9X1FXF6"/>
<feature type="domain" description="NlpC/P60" evidence="4">
    <location>
        <begin position="4"/>
        <end position="145"/>
    </location>
</feature>